<keyword evidence="2" id="KW-1185">Reference proteome</keyword>
<organism evidence="1 2">
    <name type="scientific">Colletotrichum tanaceti</name>
    <dbReference type="NCBI Taxonomy" id="1306861"/>
    <lineage>
        <taxon>Eukaryota</taxon>
        <taxon>Fungi</taxon>
        <taxon>Dikarya</taxon>
        <taxon>Ascomycota</taxon>
        <taxon>Pezizomycotina</taxon>
        <taxon>Sordariomycetes</taxon>
        <taxon>Hypocreomycetidae</taxon>
        <taxon>Glomerellales</taxon>
        <taxon>Glomerellaceae</taxon>
        <taxon>Colletotrichum</taxon>
        <taxon>Colletotrichum destructivum species complex</taxon>
    </lineage>
</organism>
<sequence length="217" mass="23933">MMMRTTVYFGLGCPGRRAVPMTSHRSSSRGTQTRRSLYIRKDATFHEYTIVSFSTFLGAYPNPYSGIFFTYHALEPRAVDSGASSRCLLGQEEGPQDTARTSQSEPRLVHDLVRPLRSWLQKCDESHDCRDDSRSGKFCLPARLLNGRPSGDPEQLLLDDASASEGDRYLGAVSLLGQARRRTGSRAWRTLAANLAARARGGSRSTSCPRPSETPSG</sequence>
<reference evidence="1 2" key="1">
    <citation type="journal article" date="2019" name="PLoS ONE">
        <title>Comparative genome analysis indicates high evolutionary potential of pathogenicity genes in Colletotrichum tanaceti.</title>
        <authorList>
            <person name="Lelwala R.V."/>
            <person name="Korhonen P.K."/>
            <person name="Young N.D."/>
            <person name="Scott J.B."/>
            <person name="Ades P.A."/>
            <person name="Gasser R.B."/>
            <person name="Taylor P.W.J."/>
        </authorList>
    </citation>
    <scope>NUCLEOTIDE SEQUENCE [LARGE SCALE GENOMIC DNA]</scope>
    <source>
        <strain evidence="1">BRIP57314</strain>
    </source>
</reference>
<evidence type="ECO:0000313" key="1">
    <source>
        <dbReference type="EMBL" id="TKW51105.1"/>
    </source>
</evidence>
<comment type="caution">
    <text evidence="1">The sequence shown here is derived from an EMBL/GenBank/DDBJ whole genome shotgun (WGS) entry which is preliminary data.</text>
</comment>
<gene>
    <name evidence="1" type="ORF">CTA1_12219</name>
</gene>
<dbReference type="AlphaFoldDB" id="A0A4U6X709"/>
<name>A0A4U6X709_9PEZI</name>
<proteinExistence type="predicted"/>
<dbReference type="Proteomes" id="UP000310108">
    <property type="component" value="Unassembled WGS sequence"/>
</dbReference>
<evidence type="ECO:0000313" key="2">
    <source>
        <dbReference type="Proteomes" id="UP000310108"/>
    </source>
</evidence>
<dbReference type="EMBL" id="PJEX01000334">
    <property type="protein sequence ID" value="TKW51105.1"/>
    <property type="molecule type" value="Genomic_DNA"/>
</dbReference>
<accession>A0A4U6X709</accession>
<protein>
    <submittedName>
        <fullName evidence="1">Uncharacterized protein</fullName>
    </submittedName>
</protein>